<keyword evidence="6 7" id="KW-0326">Glycosidase</keyword>
<evidence type="ECO:0000256" key="3">
    <source>
        <dbReference type="ARBA" id="ARBA00022638"/>
    </source>
</evidence>
<evidence type="ECO:0000256" key="1">
    <source>
        <dbReference type="ARBA" id="ARBA00000632"/>
    </source>
</evidence>
<evidence type="ECO:0000256" key="6">
    <source>
        <dbReference type="ARBA" id="ARBA00023295"/>
    </source>
</evidence>
<dbReference type="InterPro" id="IPR023346">
    <property type="entry name" value="Lysozyme-like_dom_sf"/>
</dbReference>
<comment type="caution">
    <text evidence="8">The sequence shown here is derived from an EMBL/GenBank/DDBJ whole genome shotgun (WGS) entry which is preliminary data.</text>
</comment>
<dbReference type="EMBL" id="BJYT01000015">
    <property type="protein sequence ID" value="GEO11022.1"/>
    <property type="molecule type" value="Genomic_DNA"/>
</dbReference>
<dbReference type="HAMAP" id="MF_04110">
    <property type="entry name" value="ENDOLYSIN_T4"/>
    <property type="match status" value="1"/>
</dbReference>
<dbReference type="InterPro" id="IPR033907">
    <property type="entry name" value="Endolysin_autolysin"/>
</dbReference>
<dbReference type="Gene3D" id="1.10.530.40">
    <property type="match status" value="1"/>
</dbReference>
<name>A0A512BGD0_9BACT</name>
<evidence type="ECO:0000256" key="4">
    <source>
        <dbReference type="ARBA" id="ARBA00022801"/>
    </source>
</evidence>
<protein>
    <recommendedName>
        <fullName evidence="7">Lysozyme</fullName>
        <ecNumber evidence="7">3.2.1.17</ecNumber>
    </recommendedName>
</protein>
<dbReference type="InterPro" id="IPR002196">
    <property type="entry name" value="Glyco_hydro_24"/>
</dbReference>
<dbReference type="PANTHER" id="PTHR38107:SF3">
    <property type="entry name" value="LYSOZYME RRRD-RELATED"/>
    <property type="match status" value="1"/>
</dbReference>
<sequence length="168" mass="18524">MATSVTPTMPTRPASIVTKNGIELIKQFEGLCLKAYLDPIKIPTIGYGTICYENGAKVKIGDVISQERAEELLFHGVNQKVCSITEMIKGVPLNQNQIDSLSCFAYNVGCGALAGSTLLKKVKANRNDPTIRDEFMKWNKARDPKTKQLVALAGLTRRRKAEADLYFS</sequence>
<dbReference type="InterPro" id="IPR023347">
    <property type="entry name" value="Lysozyme_dom_sf"/>
</dbReference>
<evidence type="ECO:0000313" key="9">
    <source>
        <dbReference type="Proteomes" id="UP000321513"/>
    </source>
</evidence>
<keyword evidence="5" id="KW-1035">Host cytoplasm</keyword>
<dbReference type="PANTHER" id="PTHR38107">
    <property type="match status" value="1"/>
</dbReference>
<keyword evidence="3 7" id="KW-0081">Bacteriolytic enzyme</keyword>
<evidence type="ECO:0000256" key="5">
    <source>
        <dbReference type="ARBA" id="ARBA00023200"/>
    </source>
</evidence>
<dbReference type="GO" id="GO:0042742">
    <property type="term" value="P:defense response to bacterium"/>
    <property type="evidence" value="ECO:0007669"/>
    <property type="project" value="UniProtKB-KW"/>
</dbReference>
<dbReference type="GO" id="GO:0016998">
    <property type="term" value="P:cell wall macromolecule catabolic process"/>
    <property type="evidence" value="ECO:0007669"/>
    <property type="project" value="InterPro"/>
</dbReference>
<organism evidence="8 9">
    <name type="scientific">Segetibacter aerophilus</name>
    <dbReference type="NCBI Taxonomy" id="670293"/>
    <lineage>
        <taxon>Bacteria</taxon>
        <taxon>Pseudomonadati</taxon>
        <taxon>Bacteroidota</taxon>
        <taxon>Chitinophagia</taxon>
        <taxon>Chitinophagales</taxon>
        <taxon>Chitinophagaceae</taxon>
        <taxon>Segetibacter</taxon>
    </lineage>
</organism>
<reference evidence="8 9" key="1">
    <citation type="submission" date="2019-07" db="EMBL/GenBank/DDBJ databases">
        <title>Whole genome shotgun sequence of Segetibacter aerophilus NBRC 106135.</title>
        <authorList>
            <person name="Hosoyama A."/>
            <person name="Uohara A."/>
            <person name="Ohji S."/>
            <person name="Ichikawa N."/>
        </authorList>
    </citation>
    <scope>NUCLEOTIDE SEQUENCE [LARGE SCALE GENOMIC DNA]</scope>
    <source>
        <strain evidence="8 9">NBRC 106135</strain>
    </source>
</reference>
<evidence type="ECO:0000256" key="7">
    <source>
        <dbReference type="RuleBase" id="RU003788"/>
    </source>
</evidence>
<dbReference type="SUPFAM" id="SSF53955">
    <property type="entry name" value="Lysozyme-like"/>
    <property type="match status" value="1"/>
</dbReference>
<dbReference type="RefSeq" id="WP_218029185.1">
    <property type="nucleotide sequence ID" value="NZ_BJYT01000015.1"/>
</dbReference>
<keyword evidence="4 7" id="KW-0378">Hydrolase</keyword>
<comment type="similarity">
    <text evidence="7">Belongs to the glycosyl hydrolase 24 family.</text>
</comment>
<dbReference type="Proteomes" id="UP000321513">
    <property type="component" value="Unassembled WGS sequence"/>
</dbReference>
<dbReference type="GO" id="GO:0003796">
    <property type="term" value="F:lysozyme activity"/>
    <property type="evidence" value="ECO:0007669"/>
    <property type="project" value="UniProtKB-EC"/>
</dbReference>
<dbReference type="AlphaFoldDB" id="A0A512BGD0"/>
<dbReference type="EC" id="3.2.1.17" evidence="7"/>
<dbReference type="InterPro" id="IPR034690">
    <property type="entry name" value="Endolysin_T4_type"/>
</dbReference>
<evidence type="ECO:0000256" key="2">
    <source>
        <dbReference type="ARBA" id="ARBA00022529"/>
    </source>
</evidence>
<dbReference type="InterPro" id="IPR051018">
    <property type="entry name" value="Bacteriophage_GH24"/>
</dbReference>
<dbReference type="CDD" id="cd00737">
    <property type="entry name" value="lyz_endolysin_autolysin"/>
    <property type="match status" value="1"/>
</dbReference>
<keyword evidence="2 7" id="KW-0929">Antimicrobial</keyword>
<gene>
    <name evidence="8" type="ORF">SAE01_35180</name>
</gene>
<dbReference type="GO" id="GO:0009253">
    <property type="term" value="P:peptidoglycan catabolic process"/>
    <property type="evidence" value="ECO:0007669"/>
    <property type="project" value="InterPro"/>
</dbReference>
<accession>A0A512BGD0</accession>
<comment type="catalytic activity">
    <reaction evidence="1 7">
        <text>Hydrolysis of (1-&gt;4)-beta-linkages between N-acetylmuramic acid and N-acetyl-D-glucosamine residues in a peptidoglycan and between N-acetyl-D-glucosamine residues in chitodextrins.</text>
        <dbReference type="EC" id="3.2.1.17"/>
    </reaction>
</comment>
<proteinExistence type="inferred from homology"/>
<evidence type="ECO:0000313" key="8">
    <source>
        <dbReference type="EMBL" id="GEO11022.1"/>
    </source>
</evidence>
<dbReference type="Pfam" id="PF00959">
    <property type="entry name" value="Phage_lysozyme"/>
    <property type="match status" value="1"/>
</dbReference>
<dbReference type="GO" id="GO:0031640">
    <property type="term" value="P:killing of cells of another organism"/>
    <property type="evidence" value="ECO:0007669"/>
    <property type="project" value="UniProtKB-KW"/>
</dbReference>
<keyword evidence="9" id="KW-1185">Reference proteome</keyword>